<proteinExistence type="predicted"/>
<dbReference type="EMBL" id="CAADIC010000004">
    <property type="protein sequence ID" value="VFR25456.1"/>
    <property type="molecule type" value="Genomic_DNA"/>
</dbReference>
<evidence type="ECO:0000313" key="3">
    <source>
        <dbReference type="EMBL" id="VFR63525.1"/>
    </source>
</evidence>
<feature type="domain" description="Sulfatase-modifying factor enzyme-like" evidence="1">
    <location>
        <begin position="27"/>
        <end position="258"/>
    </location>
</feature>
<dbReference type="InterPro" id="IPR016187">
    <property type="entry name" value="CTDL_fold"/>
</dbReference>
<evidence type="ECO:0000313" key="2">
    <source>
        <dbReference type="EMBL" id="VFR25456.1"/>
    </source>
</evidence>
<name>A0A484PIH9_9ZZZZ</name>
<evidence type="ECO:0000259" key="1">
    <source>
        <dbReference type="Pfam" id="PF03781"/>
    </source>
</evidence>
<dbReference type="InterPro" id="IPR005532">
    <property type="entry name" value="SUMF_dom"/>
</dbReference>
<dbReference type="InterPro" id="IPR051043">
    <property type="entry name" value="Sulfatase_Mod_Factor_Kinase"/>
</dbReference>
<dbReference type="EMBL" id="CAADIL010000006">
    <property type="protein sequence ID" value="VFR63525.1"/>
    <property type="molecule type" value="Genomic_DNA"/>
</dbReference>
<dbReference type="GO" id="GO:0120147">
    <property type="term" value="F:formylglycine-generating oxidase activity"/>
    <property type="evidence" value="ECO:0007669"/>
    <property type="project" value="TreeGrafter"/>
</dbReference>
<dbReference type="AlphaFoldDB" id="A0A484PIH9"/>
<dbReference type="SUPFAM" id="SSF56436">
    <property type="entry name" value="C-type lectin-like"/>
    <property type="match status" value="1"/>
</dbReference>
<dbReference type="InterPro" id="IPR042095">
    <property type="entry name" value="SUMF_sf"/>
</dbReference>
<organism evidence="2">
    <name type="scientific">plant metagenome</name>
    <dbReference type="NCBI Taxonomy" id="1297885"/>
    <lineage>
        <taxon>unclassified sequences</taxon>
        <taxon>metagenomes</taxon>
        <taxon>organismal metagenomes</taxon>
    </lineage>
</organism>
<accession>A0A484PIH9</accession>
<dbReference type="PANTHER" id="PTHR23150:SF19">
    <property type="entry name" value="FORMYLGLYCINE-GENERATING ENZYME"/>
    <property type="match status" value="1"/>
</dbReference>
<protein>
    <submittedName>
        <fullName evidence="2">Nitrite reductase accessory protein NirV</fullName>
    </submittedName>
</protein>
<gene>
    <name evidence="2" type="ORF">ANDA3_3329</name>
    <name evidence="3" type="ORF">DAR2_3179</name>
</gene>
<dbReference type="Gene3D" id="3.90.1580.10">
    <property type="entry name" value="paralog of FGE (formylglycine-generating enzyme)"/>
    <property type="match status" value="1"/>
</dbReference>
<dbReference type="Pfam" id="PF03781">
    <property type="entry name" value="FGE-sulfatase"/>
    <property type="match status" value="1"/>
</dbReference>
<reference evidence="2" key="1">
    <citation type="submission" date="2019-03" db="EMBL/GenBank/DDBJ databases">
        <authorList>
            <person name="Danneels B."/>
        </authorList>
    </citation>
    <scope>NUCLEOTIDE SEQUENCE</scope>
</reference>
<sequence>MTRLLPATLAAALLFGLPACAPPADPPEFVTLAPGDIRYLPPGETLRAGYPVPPPARTARFPQGLRIMKRQVSQAEYLRCVQAGGCKAAPGASAAASGLPAVGINWNDAQDYAAWLSASTGLALRLPTYAEWAYASGLLAPGASDADARSADDRAQQWLRMYEEDSLRPAIEDGTPQAFGAHGTNPNGLQDMQGNVWEWTQDCHVRRHLDMADGETPNCGIRVAAGRHIAYIPDFIREPKNGGCSVGPAPANVGLRLVMDIGQ</sequence>
<dbReference type="PANTHER" id="PTHR23150">
    <property type="entry name" value="SULFATASE MODIFYING FACTOR 1, 2"/>
    <property type="match status" value="1"/>
</dbReference>